<dbReference type="InterPro" id="IPR023772">
    <property type="entry name" value="DNA-bd_HTH_TetR-type_CS"/>
</dbReference>
<dbReference type="AlphaFoldDB" id="A0A937CNW4"/>
<evidence type="ECO:0000256" key="1">
    <source>
        <dbReference type="ARBA" id="ARBA00023015"/>
    </source>
</evidence>
<feature type="domain" description="HTH tetR-type" evidence="6">
    <location>
        <begin position="30"/>
        <end position="90"/>
    </location>
</feature>
<dbReference type="EMBL" id="JAEQNC010000003">
    <property type="protein sequence ID" value="MBL0371693.1"/>
    <property type="molecule type" value="Genomic_DNA"/>
</dbReference>
<evidence type="ECO:0000313" key="7">
    <source>
        <dbReference type="EMBL" id="MBL0371693.1"/>
    </source>
</evidence>
<evidence type="ECO:0000313" key="8">
    <source>
        <dbReference type="Proteomes" id="UP000633219"/>
    </source>
</evidence>
<keyword evidence="3" id="KW-0804">Transcription</keyword>
<keyword evidence="8" id="KW-1185">Reference proteome</keyword>
<dbReference type="PANTHER" id="PTHR30055:SF146">
    <property type="entry name" value="HTH-TYPE TRANSCRIPTIONAL DUAL REGULATOR CECR"/>
    <property type="match status" value="1"/>
</dbReference>
<sequence length="226" mass="25209">MTEFGDSADSTSVAKPECQPFGRPAAGEDPIKREQILDGAQCIFMRMGFDAASMNDITREAGVSKGTLYVYFKNKEDLFAAIITRQKLAIYALLEDLLAKKLSLEETLYQFGVILATHLLSEKAIRGQRIVIGVIDRMPELANTFFAHGPNSGPNMFANYLHKQVELGKLKPMDDAVLISRQFGDLCLAGLFRPRLFGEMKEPPPAERIEKNVETAVRLFMNAYGR</sequence>
<dbReference type="Pfam" id="PF14246">
    <property type="entry name" value="TetR_C_7"/>
    <property type="match status" value="1"/>
</dbReference>
<dbReference type="PRINTS" id="PR00455">
    <property type="entry name" value="HTHTETR"/>
</dbReference>
<gene>
    <name evidence="7" type="ORF">JJB09_06605</name>
</gene>
<evidence type="ECO:0000256" key="3">
    <source>
        <dbReference type="ARBA" id="ARBA00023163"/>
    </source>
</evidence>
<proteinExistence type="predicted"/>
<dbReference type="GO" id="GO:0003700">
    <property type="term" value="F:DNA-binding transcription factor activity"/>
    <property type="evidence" value="ECO:0007669"/>
    <property type="project" value="TreeGrafter"/>
</dbReference>
<comment type="caution">
    <text evidence="7">The sequence shown here is derived from an EMBL/GenBank/DDBJ whole genome shotgun (WGS) entry which is preliminary data.</text>
</comment>
<dbReference type="GO" id="GO:0000976">
    <property type="term" value="F:transcription cis-regulatory region binding"/>
    <property type="evidence" value="ECO:0007669"/>
    <property type="project" value="TreeGrafter"/>
</dbReference>
<dbReference type="InterPro" id="IPR009057">
    <property type="entry name" value="Homeodomain-like_sf"/>
</dbReference>
<dbReference type="Pfam" id="PF00440">
    <property type="entry name" value="TetR_N"/>
    <property type="match status" value="1"/>
</dbReference>
<keyword evidence="1" id="KW-0805">Transcription regulation</keyword>
<evidence type="ECO:0000256" key="5">
    <source>
        <dbReference type="SAM" id="MobiDB-lite"/>
    </source>
</evidence>
<evidence type="ECO:0000256" key="2">
    <source>
        <dbReference type="ARBA" id="ARBA00023125"/>
    </source>
</evidence>
<dbReference type="RefSeq" id="WP_201654964.1">
    <property type="nucleotide sequence ID" value="NZ_JAEQNC010000003.1"/>
</dbReference>
<organism evidence="7 8">
    <name type="scientific">Rhizobium setariae</name>
    <dbReference type="NCBI Taxonomy" id="2801340"/>
    <lineage>
        <taxon>Bacteria</taxon>
        <taxon>Pseudomonadati</taxon>
        <taxon>Pseudomonadota</taxon>
        <taxon>Alphaproteobacteria</taxon>
        <taxon>Hyphomicrobiales</taxon>
        <taxon>Rhizobiaceae</taxon>
        <taxon>Rhizobium/Agrobacterium group</taxon>
        <taxon>Rhizobium</taxon>
    </lineage>
</organism>
<dbReference type="InterPro" id="IPR050109">
    <property type="entry name" value="HTH-type_TetR-like_transc_reg"/>
</dbReference>
<feature type="DNA-binding region" description="H-T-H motif" evidence="4">
    <location>
        <begin position="53"/>
        <end position="72"/>
    </location>
</feature>
<dbReference type="PROSITE" id="PS01081">
    <property type="entry name" value="HTH_TETR_1"/>
    <property type="match status" value="1"/>
</dbReference>
<dbReference type="Gene3D" id="1.10.357.10">
    <property type="entry name" value="Tetracycline Repressor, domain 2"/>
    <property type="match status" value="1"/>
</dbReference>
<evidence type="ECO:0000259" key="6">
    <source>
        <dbReference type="PROSITE" id="PS50977"/>
    </source>
</evidence>
<dbReference type="InterPro" id="IPR039536">
    <property type="entry name" value="TetR_C_Proteobacteria"/>
</dbReference>
<dbReference type="FunFam" id="1.10.10.60:FF:000141">
    <property type="entry name" value="TetR family transcriptional regulator"/>
    <property type="match status" value="1"/>
</dbReference>
<protein>
    <submittedName>
        <fullName evidence="7">TetR/AcrR family transcriptional regulator</fullName>
    </submittedName>
</protein>
<reference evidence="7" key="1">
    <citation type="submission" date="2021-01" db="EMBL/GenBank/DDBJ databases">
        <title>Rhizobium sp. strain KVB221 16S ribosomal RNA gene Genome sequencing and assembly.</title>
        <authorList>
            <person name="Kang M."/>
        </authorList>
    </citation>
    <scope>NUCLEOTIDE SEQUENCE</scope>
    <source>
        <strain evidence="7">KVB221</strain>
    </source>
</reference>
<dbReference type="SUPFAM" id="SSF46689">
    <property type="entry name" value="Homeodomain-like"/>
    <property type="match status" value="1"/>
</dbReference>
<accession>A0A937CNW4</accession>
<name>A0A937CNW4_9HYPH</name>
<dbReference type="PANTHER" id="PTHR30055">
    <property type="entry name" value="HTH-TYPE TRANSCRIPTIONAL REGULATOR RUTR"/>
    <property type="match status" value="1"/>
</dbReference>
<dbReference type="InterPro" id="IPR001647">
    <property type="entry name" value="HTH_TetR"/>
</dbReference>
<evidence type="ECO:0000256" key="4">
    <source>
        <dbReference type="PROSITE-ProRule" id="PRU00335"/>
    </source>
</evidence>
<dbReference type="Gene3D" id="1.10.10.60">
    <property type="entry name" value="Homeodomain-like"/>
    <property type="match status" value="1"/>
</dbReference>
<keyword evidence="2 4" id="KW-0238">DNA-binding</keyword>
<feature type="region of interest" description="Disordered" evidence="5">
    <location>
        <begin position="1"/>
        <end position="27"/>
    </location>
</feature>
<dbReference type="Proteomes" id="UP000633219">
    <property type="component" value="Unassembled WGS sequence"/>
</dbReference>
<dbReference type="PROSITE" id="PS50977">
    <property type="entry name" value="HTH_TETR_2"/>
    <property type="match status" value="1"/>
</dbReference>